<comment type="caution">
    <text evidence="2">The sequence shown here is derived from an EMBL/GenBank/DDBJ whole genome shotgun (WGS) entry which is preliminary data.</text>
</comment>
<evidence type="ECO:0000313" key="2">
    <source>
        <dbReference type="EMBL" id="EMI18810.1"/>
    </source>
</evidence>
<proteinExistence type="predicted"/>
<reference evidence="2 3" key="1">
    <citation type="journal article" date="2013" name="Mar. Genomics">
        <title>Expression of sulfatases in Rhodopirellula baltica and the diversity of sulfatases in the genus Rhodopirellula.</title>
        <authorList>
            <person name="Wegner C.E."/>
            <person name="Richter-Heitmann T."/>
            <person name="Klindworth A."/>
            <person name="Klockow C."/>
            <person name="Richter M."/>
            <person name="Achstetter T."/>
            <person name="Glockner F.O."/>
            <person name="Harder J."/>
        </authorList>
    </citation>
    <scope>NUCLEOTIDE SEQUENCE [LARGE SCALE GENOMIC DNA]</scope>
    <source>
        <strain evidence="2 3">SM1</strain>
    </source>
</reference>
<protein>
    <submittedName>
        <fullName evidence="2">Uncharacterized protein</fullName>
    </submittedName>
</protein>
<dbReference type="AlphaFoldDB" id="M5RHQ1"/>
<keyword evidence="3" id="KW-1185">Reference proteome</keyword>
<dbReference type="EMBL" id="ANOG01000612">
    <property type="protein sequence ID" value="EMI18810.1"/>
    <property type="molecule type" value="Genomic_DNA"/>
</dbReference>
<sequence>MQSQTPQATNSDDSSYEQSTHAALIASGCTAIPTDWPPDRLEPLLDEVHRLRRQRLVQFLALAIAKNFAAEHME</sequence>
<evidence type="ECO:0000313" key="3">
    <source>
        <dbReference type="Proteomes" id="UP000011991"/>
    </source>
</evidence>
<evidence type="ECO:0000256" key="1">
    <source>
        <dbReference type="SAM" id="MobiDB-lite"/>
    </source>
</evidence>
<dbReference type="RefSeq" id="WP_008700006.1">
    <property type="nucleotide sequence ID" value="NZ_ANOG01000612.1"/>
</dbReference>
<dbReference type="PATRIC" id="fig|1265738.3.peg.4271"/>
<organism evidence="2 3">
    <name type="scientific">Rhodopirellula maiorica SM1</name>
    <dbReference type="NCBI Taxonomy" id="1265738"/>
    <lineage>
        <taxon>Bacteria</taxon>
        <taxon>Pseudomonadati</taxon>
        <taxon>Planctomycetota</taxon>
        <taxon>Planctomycetia</taxon>
        <taxon>Pirellulales</taxon>
        <taxon>Pirellulaceae</taxon>
        <taxon>Novipirellula</taxon>
    </lineage>
</organism>
<gene>
    <name evidence="2" type="ORF">RMSM_04265</name>
</gene>
<dbReference type="OrthoDB" id="9891806at2"/>
<name>M5RHQ1_9BACT</name>
<accession>M5RHQ1</accession>
<feature type="region of interest" description="Disordered" evidence="1">
    <location>
        <begin position="1"/>
        <end position="20"/>
    </location>
</feature>
<dbReference type="Proteomes" id="UP000011991">
    <property type="component" value="Unassembled WGS sequence"/>
</dbReference>